<accession>A0A2N7X6K1</accession>
<reference evidence="1 2" key="1">
    <citation type="submission" date="2018-01" db="EMBL/GenBank/DDBJ databases">
        <title>Whole genome analyses suggest that Burkholderia sensu lato contains two further novel genera in the rhizoxinica-symbiotica group Mycetohabitans gen. nov., and Trinickia gen. nov.: implications for the evolution of diazotrophy and nodulation in the Burkholderiaceae.</title>
        <authorList>
            <person name="Estrada-de los Santos P."/>
            <person name="Palmer M."/>
            <person name="Chavez-Ramirez B."/>
            <person name="Beukes C."/>
            <person name="Steenkamp E.T."/>
            <person name="Hirsch A.M."/>
            <person name="Manyaka P."/>
            <person name="Maluk M."/>
            <person name="Lafos M."/>
            <person name="Crook M."/>
            <person name="Gross E."/>
            <person name="Simon M.F."/>
            <person name="Bueno dos Reis Junior F."/>
            <person name="Poole P.S."/>
            <person name="Venter S.N."/>
            <person name="James E.K."/>
        </authorList>
    </citation>
    <scope>NUCLEOTIDE SEQUENCE [LARGE SCALE GENOMIC DNA]</scope>
    <source>
        <strain evidence="1 2">JPY 581</strain>
    </source>
</reference>
<keyword evidence="2" id="KW-1185">Reference proteome</keyword>
<sequence>MRLVYYSIACMAGSRCETQCMESIRSLRRYNERILSLRHCPLENAEQILYLDCDTYFFSDVAQLFDRYSGAQWYAREEPSSSRGPFGYDRDYVDESLLEQVARTVLREPVMPYSTGCFLMNHRLWESLLEHANDILAFTWRLLLGQCRWPRAYECQYELPLSILRAHVTSNDWREALPYPSRNAWIVEQVAIWLTLGGVRGLTHDTFSPSDVVQGGECLAPHDAVLAHYYSGNERAFFERLPWCQA</sequence>
<dbReference type="AlphaFoldDB" id="A0A2N7X6K1"/>
<comment type="caution">
    <text evidence="1">The sequence shown here is derived from an EMBL/GenBank/DDBJ whole genome shotgun (WGS) entry which is preliminary data.</text>
</comment>
<dbReference type="EMBL" id="PNYC01000004">
    <property type="protein sequence ID" value="PMS37264.1"/>
    <property type="molecule type" value="Genomic_DNA"/>
</dbReference>
<name>A0A2N7X6K1_9BURK</name>
<evidence type="ECO:0000313" key="2">
    <source>
        <dbReference type="Proteomes" id="UP000235777"/>
    </source>
</evidence>
<gene>
    <name evidence="1" type="ORF">C0Z20_08045</name>
</gene>
<dbReference type="Proteomes" id="UP000235777">
    <property type="component" value="Unassembled WGS sequence"/>
</dbReference>
<organism evidence="1 2">
    <name type="scientific">Trinickia symbiotica</name>
    <dbReference type="NCBI Taxonomy" id="863227"/>
    <lineage>
        <taxon>Bacteria</taxon>
        <taxon>Pseudomonadati</taxon>
        <taxon>Pseudomonadota</taxon>
        <taxon>Betaproteobacteria</taxon>
        <taxon>Burkholderiales</taxon>
        <taxon>Burkholderiaceae</taxon>
        <taxon>Trinickia</taxon>
    </lineage>
</organism>
<proteinExistence type="predicted"/>
<dbReference type="SUPFAM" id="SSF53448">
    <property type="entry name" value="Nucleotide-diphospho-sugar transferases"/>
    <property type="match status" value="1"/>
</dbReference>
<evidence type="ECO:0000313" key="1">
    <source>
        <dbReference type="EMBL" id="PMS37264.1"/>
    </source>
</evidence>
<dbReference type="STRING" id="863227.GCA_000373005_01248"/>
<dbReference type="InterPro" id="IPR029044">
    <property type="entry name" value="Nucleotide-diphossugar_trans"/>
</dbReference>
<protein>
    <submittedName>
        <fullName evidence="1">Uncharacterized protein</fullName>
    </submittedName>
</protein>